<dbReference type="InterPro" id="IPR046947">
    <property type="entry name" value="LytR-like"/>
</dbReference>
<evidence type="ECO:0000259" key="3">
    <source>
        <dbReference type="PROSITE" id="PS50930"/>
    </source>
</evidence>
<sequence length="249" mass="28502">MAQSCLLIEDDVYTARDVMETLEENFPNLNLLPVAHTLAEAAKSLDNNAPDLVISDINLQDEVVFSLFQQYETIPFKIIFITSYSQYAVEAFRFSALDFLEKPFEDEALVAAVNRAITTINLEHYNLQLQTFFHNFNPEQKRKKLVLKNLEAIHIVEVGEILYIKSDNNYSEFYINDGRRIVVSKPLKLYDDQLGGQSFFRSHQSYLVNLHYAKTFHKQDSTLELTSGEQIAVSGTKVNALLHKIDSLS</sequence>
<dbReference type="PANTHER" id="PTHR37299">
    <property type="entry name" value="TRANSCRIPTIONAL REGULATOR-RELATED"/>
    <property type="match status" value="1"/>
</dbReference>
<dbReference type="Gene3D" id="2.40.50.1020">
    <property type="entry name" value="LytTr DNA-binding domain"/>
    <property type="match status" value="1"/>
</dbReference>
<evidence type="ECO:0000259" key="2">
    <source>
        <dbReference type="PROSITE" id="PS50110"/>
    </source>
</evidence>
<dbReference type="Pfam" id="PF00072">
    <property type="entry name" value="Response_reg"/>
    <property type="match status" value="1"/>
</dbReference>
<dbReference type="SUPFAM" id="SSF52172">
    <property type="entry name" value="CheY-like"/>
    <property type="match status" value="1"/>
</dbReference>
<dbReference type="KEGG" id="alti:ALE3EI_1054"/>
<dbReference type="PROSITE" id="PS50930">
    <property type="entry name" value="HTH_LYTTR"/>
    <property type="match status" value="1"/>
</dbReference>
<dbReference type="GO" id="GO:0000156">
    <property type="term" value="F:phosphorelay response regulator activity"/>
    <property type="evidence" value="ECO:0007669"/>
    <property type="project" value="InterPro"/>
</dbReference>
<dbReference type="PANTHER" id="PTHR37299:SF1">
    <property type="entry name" value="STAGE 0 SPORULATION PROTEIN A HOMOLOG"/>
    <property type="match status" value="1"/>
</dbReference>
<dbReference type="EMBL" id="CP052909">
    <property type="protein sequence ID" value="QNJ97627.1"/>
    <property type="molecule type" value="Genomic_DNA"/>
</dbReference>
<dbReference type="RefSeq" id="WP_186991659.1">
    <property type="nucleotide sequence ID" value="NZ_CP052909.1"/>
</dbReference>
<feature type="domain" description="HTH LytTR-type" evidence="3">
    <location>
        <begin position="145"/>
        <end position="247"/>
    </location>
</feature>
<reference evidence="4 5" key="1">
    <citation type="submission" date="2020-04" db="EMBL/GenBank/DDBJ databases">
        <title>Genome sequence of Altibacter aquimarinus strain ALE3EI.</title>
        <authorList>
            <person name="Oh H.-M."/>
            <person name="Jang D."/>
        </authorList>
    </citation>
    <scope>NUCLEOTIDE SEQUENCE [LARGE SCALE GENOMIC DNA]</scope>
    <source>
        <strain evidence="4 5">ALE3EI</strain>
    </source>
</reference>
<dbReference type="Gene3D" id="3.40.50.2300">
    <property type="match status" value="1"/>
</dbReference>
<gene>
    <name evidence="4" type="ORF">ALE3EI_1054</name>
</gene>
<feature type="domain" description="Response regulatory" evidence="2">
    <location>
        <begin position="4"/>
        <end position="117"/>
    </location>
</feature>
<protein>
    <submittedName>
        <fullName evidence="4">DNA-binding response regulator</fullName>
    </submittedName>
</protein>
<dbReference type="Proteomes" id="UP000515514">
    <property type="component" value="Chromosome"/>
</dbReference>
<dbReference type="PROSITE" id="PS50110">
    <property type="entry name" value="RESPONSE_REGULATORY"/>
    <property type="match status" value="1"/>
</dbReference>
<accession>A0A7G8PTG1</accession>
<dbReference type="InterPro" id="IPR011006">
    <property type="entry name" value="CheY-like_superfamily"/>
</dbReference>
<organism evidence="4 5">
    <name type="scientific">Constantimarinum furrinae</name>
    <dbReference type="NCBI Taxonomy" id="2562285"/>
    <lineage>
        <taxon>Bacteria</taxon>
        <taxon>Pseudomonadati</taxon>
        <taxon>Bacteroidota</taxon>
        <taxon>Flavobacteriia</taxon>
        <taxon>Flavobacteriales</taxon>
        <taxon>Flavobacteriaceae</taxon>
        <taxon>Altibacter/Constantimarinum group</taxon>
        <taxon>Constantimarinum</taxon>
    </lineage>
</organism>
<name>A0A7G8PTG1_9FLAO</name>
<dbReference type="SMART" id="SM00850">
    <property type="entry name" value="LytTR"/>
    <property type="match status" value="1"/>
</dbReference>
<dbReference type="InterPro" id="IPR001789">
    <property type="entry name" value="Sig_transdc_resp-reg_receiver"/>
</dbReference>
<evidence type="ECO:0000256" key="1">
    <source>
        <dbReference type="PROSITE-ProRule" id="PRU00169"/>
    </source>
</evidence>
<evidence type="ECO:0000313" key="4">
    <source>
        <dbReference type="EMBL" id="QNJ97627.1"/>
    </source>
</evidence>
<dbReference type="GO" id="GO:0003677">
    <property type="term" value="F:DNA binding"/>
    <property type="evidence" value="ECO:0007669"/>
    <property type="project" value="UniProtKB-KW"/>
</dbReference>
<feature type="modified residue" description="4-aspartylphosphate" evidence="1">
    <location>
        <position position="56"/>
    </location>
</feature>
<keyword evidence="1" id="KW-0597">Phosphoprotein</keyword>
<keyword evidence="4" id="KW-0238">DNA-binding</keyword>
<keyword evidence="5" id="KW-1185">Reference proteome</keyword>
<dbReference type="SMART" id="SM00448">
    <property type="entry name" value="REC"/>
    <property type="match status" value="1"/>
</dbReference>
<dbReference type="AlphaFoldDB" id="A0A7G8PTG1"/>
<dbReference type="Pfam" id="PF04397">
    <property type="entry name" value="LytTR"/>
    <property type="match status" value="1"/>
</dbReference>
<proteinExistence type="predicted"/>
<dbReference type="InterPro" id="IPR007492">
    <property type="entry name" value="LytTR_DNA-bd_dom"/>
</dbReference>
<evidence type="ECO:0000313" key="5">
    <source>
        <dbReference type="Proteomes" id="UP000515514"/>
    </source>
</evidence>